<dbReference type="InterPro" id="IPR000169">
    <property type="entry name" value="Pept_cys_AS"/>
</dbReference>
<keyword evidence="4" id="KW-0378">Hydrolase</keyword>
<evidence type="ECO:0000256" key="8">
    <source>
        <dbReference type="ARBA" id="ARBA00023228"/>
    </source>
</evidence>
<dbReference type="Gene3D" id="3.90.70.10">
    <property type="entry name" value="Cysteine proteinases"/>
    <property type="match status" value="1"/>
</dbReference>
<dbReference type="FunCoup" id="A0A6P5JPY9">
    <property type="interactions" value="1128"/>
</dbReference>
<dbReference type="InterPro" id="IPR013201">
    <property type="entry name" value="Prot_inhib_I29"/>
</dbReference>
<dbReference type="GO" id="GO:0006508">
    <property type="term" value="P:proteolysis"/>
    <property type="evidence" value="ECO:0007669"/>
    <property type="project" value="UniProtKB-KW"/>
</dbReference>
<evidence type="ECO:0000256" key="6">
    <source>
        <dbReference type="ARBA" id="ARBA00023145"/>
    </source>
</evidence>
<dbReference type="AlphaFoldDB" id="A0A6P5JPY9"/>
<keyword evidence="6" id="KW-0865">Zymogen</keyword>
<dbReference type="CDD" id="cd02248">
    <property type="entry name" value="Peptidase_C1A"/>
    <property type="match status" value="1"/>
</dbReference>
<evidence type="ECO:0000313" key="12">
    <source>
        <dbReference type="Proteomes" id="UP000515140"/>
    </source>
</evidence>
<keyword evidence="9" id="KW-0732">Signal</keyword>
<evidence type="ECO:0000256" key="1">
    <source>
        <dbReference type="ARBA" id="ARBA00004371"/>
    </source>
</evidence>
<evidence type="ECO:0000259" key="10">
    <source>
        <dbReference type="SMART" id="SM00645"/>
    </source>
</evidence>
<dbReference type="RefSeq" id="XP_020836352.1">
    <property type="nucleotide sequence ID" value="XM_020980693.1"/>
</dbReference>
<organism evidence="12 13">
    <name type="scientific">Phascolarctos cinereus</name>
    <name type="common">Koala</name>
    <dbReference type="NCBI Taxonomy" id="38626"/>
    <lineage>
        <taxon>Eukaryota</taxon>
        <taxon>Metazoa</taxon>
        <taxon>Chordata</taxon>
        <taxon>Craniata</taxon>
        <taxon>Vertebrata</taxon>
        <taxon>Euteleostomi</taxon>
        <taxon>Mammalia</taxon>
        <taxon>Metatheria</taxon>
        <taxon>Diprotodontia</taxon>
        <taxon>Phascolarctidae</taxon>
        <taxon>Phascolarctos</taxon>
    </lineage>
</organism>
<reference evidence="13" key="1">
    <citation type="submission" date="2025-08" db="UniProtKB">
        <authorList>
            <consortium name="RefSeq"/>
        </authorList>
    </citation>
    <scope>IDENTIFICATION</scope>
    <source>
        <tissue evidence="13">Spleen</tissue>
    </source>
</reference>
<evidence type="ECO:0000256" key="4">
    <source>
        <dbReference type="ARBA" id="ARBA00022801"/>
    </source>
</evidence>
<evidence type="ECO:0000256" key="3">
    <source>
        <dbReference type="ARBA" id="ARBA00022670"/>
    </source>
</evidence>
<evidence type="ECO:0000256" key="2">
    <source>
        <dbReference type="ARBA" id="ARBA00008455"/>
    </source>
</evidence>
<dbReference type="InParanoid" id="A0A6P5JPY9"/>
<protein>
    <submittedName>
        <fullName evidence="13">LOW QUALITY PROTEIN: cathepsin L1-like</fullName>
    </submittedName>
</protein>
<feature type="signal peptide" evidence="9">
    <location>
        <begin position="1"/>
        <end position="17"/>
    </location>
</feature>
<proteinExistence type="inferred from homology"/>
<dbReference type="InterPro" id="IPR025661">
    <property type="entry name" value="Pept_asp_AS"/>
</dbReference>
<dbReference type="PRINTS" id="PR00705">
    <property type="entry name" value="PAPAIN"/>
</dbReference>
<dbReference type="KEGG" id="pcw:110204472"/>
<dbReference type="SMART" id="SM00645">
    <property type="entry name" value="Pept_C1"/>
    <property type="match status" value="1"/>
</dbReference>
<dbReference type="Pfam" id="PF00112">
    <property type="entry name" value="Peptidase_C1"/>
    <property type="match status" value="1"/>
</dbReference>
<feature type="chain" id="PRO_5027789451" evidence="9">
    <location>
        <begin position="18"/>
        <end position="335"/>
    </location>
</feature>
<evidence type="ECO:0000256" key="5">
    <source>
        <dbReference type="ARBA" id="ARBA00022807"/>
    </source>
</evidence>
<dbReference type="FunFam" id="3.90.70.10:FF:000332">
    <property type="entry name" value="Cathepsin L1"/>
    <property type="match status" value="1"/>
</dbReference>
<dbReference type="PROSITE" id="PS00139">
    <property type="entry name" value="THIOL_PROTEASE_CYS"/>
    <property type="match status" value="1"/>
</dbReference>
<comment type="subcellular location">
    <subcellularLocation>
        <location evidence="1">Lysosome</location>
    </subcellularLocation>
</comment>
<dbReference type="GO" id="GO:0008234">
    <property type="term" value="F:cysteine-type peptidase activity"/>
    <property type="evidence" value="ECO:0007669"/>
    <property type="project" value="UniProtKB-KW"/>
</dbReference>
<evidence type="ECO:0000256" key="9">
    <source>
        <dbReference type="SAM" id="SignalP"/>
    </source>
</evidence>
<dbReference type="InterPro" id="IPR013128">
    <property type="entry name" value="Peptidase_C1A"/>
</dbReference>
<keyword evidence="8" id="KW-0458">Lysosome</keyword>
<keyword evidence="5" id="KW-0788">Thiol protease</keyword>
<keyword evidence="7" id="KW-1015">Disulfide bond</keyword>
<comment type="similarity">
    <text evidence="2">Belongs to the peptidase C1 family.</text>
</comment>
<evidence type="ECO:0000259" key="11">
    <source>
        <dbReference type="SMART" id="SM00848"/>
    </source>
</evidence>
<dbReference type="InterPro" id="IPR039417">
    <property type="entry name" value="Peptidase_C1A_papain-like"/>
</dbReference>
<gene>
    <name evidence="13" type="primary">LOC110204472</name>
</gene>
<keyword evidence="12" id="KW-1185">Reference proteome</keyword>
<sequence>MNLYVCLTCLCLGDSAAAPQLDWTLEAKWHQWKSQHRRGYGATEDQWRRAMWEKNLRMIELHNQEYNTGKHSFQMEMNKFGDMTNEEFRQVMNGFRQNTFQKKYKRTLFHEPHFVQIPESVDWRDKGYVTPVKNQGRCGSCWAFGATGSLEGQWFRKTGKLVSLSEQNLIDCSRNDGNRGCNGGLVDNAFEYVKKNGGIDTEESYPYAAMNGYCRYQPENSGANVTGYVDIPSGQEMELAEAVATVGPISVAVDAGHASFQFYRSGVYYDPLCSSEQLDHVMLLVGYGDDEDTGKKYWIVKNSWGDQWGDNGYILMAREESNHCGIATAASYPEV</sequence>
<dbReference type="InterPro" id="IPR000668">
    <property type="entry name" value="Peptidase_C1A_C"/>
</dbReference>
<accession>A0A6P5JPY9</accession>
<feature type="domain" description="Cathepsin propeptide inhibitor" evidence="11">
    <location>
        <begin position="29"/>
        <end position="88"/>
    </location>
</feature>
<dbReference type="InterPro" id="IPR038765">
    <property type="entry name" value="Papain-like_cys_pep_sf"/>
</dbReference>
<dbReference type="PANTHER" id="PTHR12411">
    <property type="entry name" value="CYSTEINE PROTEASE FAMILY C1-RELATED"/>
    <property type="match status" value="1"/>
</dbReference>
<keyword evidence="3" id="KW-0645">Protease</keyword>
<dbReference type="PROSITE" id="PS00640">
    <property type="entry name" value="THIOL_PROTEASE_ASN"/>
    <property type="match status" value="1"/>
</dbReference>
<dbReference type="Proteomes" id="UP000515140">
    <property type="component" value="Unplaced"/>
</dbReference>
<evidence type="ECO:0000313" key="13">
    <source>
        <dbReference type="RefSeq" id="XP_020836352.1"/>
    </source>
</evidence>
<dbReference type="GO" id="GO:0005764">
    <property type="term" value="C:lysosome"/>
    <property type="evidence" value="ECO:0007669"/>
    <property type="project" value="UniProtKB-SubCell"/>
</dbReference>
<dbReference type="GeneID" id="110204472"/>
<evidence type="ECO:0000256" key="7">
    <source>
        <dbReference type="ARBA" id="ARBA00023157"/>
    </source>
</evidence>
<dbReference type="SMART" id="SM00848">
    <property type="entry name" value="Inhibitor_I29"/>
    <property type="match status" value="1"/>
</dbReference>
<dbReference type="Pfam" id="PF08246">
    <property type="entry name" value="Inhibitor_I29"/>
    <property type="match status" value="1"/>
</dbReference>
<name>A0A6P5JPY9_PHACI</name>
<dbReference type="SUPFAM" id="SSF54001">
    <property type="entry name" value="Cysteine proteinases"/>
    <property type="match status" value="1"/>
</dbReference>
<feature type="domain" description="Peptidase C1A papain C-terminal" evidence="10">
    <location>
        <begin position="117"/>
        <end position="334"/>
    </location>
</feature>